<name>A0AAX3AN26_HALDO</name>
<dbReference type="Proteomes" id="UP000830542">
    <property type="component" value="Chromosome"/>
</dbReference>
<dbReference type="EMBL" id="CP095005">
    <property type="protein sequence ID" value="UOO95569.1"/>
    <property type="molecule type" value="Genomic_DNA"/>
</dbReference>
<organism evidence="1 2">
    <name type="scientific">Halococcus dombrowskii</name>
    <dbReference type="NCBI Taxonomy" id="179637"/>
    <lineage>
        <taxon>Archaea</taxon>
        <taxon>Methanobacteriati</taxon>
        <taxon>Methanobacteriota</taxon>
        <taxon>Stenosarchaea group</taxon>
        <taxon>Halobacteria</taxon>
        <taxon>Halobacteriales</taxon>
        <taxon>Halococcaceae</taxon>
        <taxon>Halococcus</taxon>
    </lineage>
</organism>
<dbReference type="RefSeq" id="WP_244703489.1">
    <property type="nucleotide sequence ID" value="NZ_BAAADN010000062.1"/>
</dbReference>
<accession>A0AAX3AN26</accession>
<proteinExistence type="predicted"/>
<sequence length="50" mass="5328">MTVVVGGASVAEPEAFNRAAIHRLHMTRTHDAGSFSTAGAWALRPRRPGL</sequence>
<reference evidence="1" key="1">
    <citation type="submission" date="2022-04" db="EMBL/GenBank/DDBJ databases">
        <title>Sequencing and genomic assembly of Halococcus dombrowskii.</title>
        <authorList>
            <person name="Lim S.W."/>
            <person name="MacLea K.S."/>
        </authorList>
    </citation>
    <scope>NUCLEOTIDE SEQUENCE</scope>
    <source>
        <strain evidence="1">H4</strain>
    </source>
</reference>
<dbReference type="GeneID" id="71760659"/>
<dbReference type="AlphaFoldDB" id="A0AAX3AN26"/>
<dbReference type="KEGG" id="hdo:MUK72_02385"/>
<keyword evidence="2" id="KW-1185">Reference proteome</keyword>
<protein>
    <submittedName>
        <fullName evidence="1">Uncharacterized protein</fullName>
    </submittedName>
</protein>
<gene>
    <name evidence="1" type="ORF">MUK72_02385</name>
</gene>
<evidence type="ECO:0000313" key="1">
    <source>
        <dbReference type="EMBL" id="UOO95569.1"/>
    </source>
</evidence>
<evidence type="ECO:0000313" key="2">
    <source>
        <dbReference type="Proteomes" id="UP000830542"/>
    </source>
</evidence>